<dbReference type="SUPFAM" id="SSF50331">
    <property type="entry name" value="MOP-like"/>
    <property type="match status" value="1"/>
</dbReference>
<dbReference type="GO" id="GO:0055052">
    <property type="term" value="C:ATP-binding cassette (ABC) transporter complex, substrate-binding subunit-containing"/>
    <property type="evidence" value="ECO:0007669"/>
    <property type="project" value="TreeGrafter"/>
</dbReference>
<keyword evidence="1" id="KW-0813">Transport</keyword>
<organism evidence="5 6">
    <name type="scientific">Lawsonibacter faecis</name>
    <dbReference type="NCBI Taxonomy" id="2763052"/>
    <lineage>
        <taxon>Bacteria</taxon>
        <taxon>Bacillati</taxon>
        <taxon>Bacillota</taxon>
        <taxon>Clostridia</taxon>
        <taxon>Eubacteriales</taxon>
        <taxon>Oscillospiraceae</taxon>
        <taxon>Lawsonibacter</taxon>
    </lineage>
</organism>
<dbReference type="SUPFAM" id="SSF52540">
    <property type="entry name" value="P-loop containing nucleoside triphosphate hydrolases"/>
    <property type="match status" value="1"/>
</dbReference>
<evidence type="ECO:0000256" key="3">
    <source>
        <dbReference type="ARBA" id="ARBA00022840"/>
    </source>
</evidence>
<dbReference type="InterPro" id="IPR017871">
    <property type="entry name" value="ABC_transporter-like_CS"/>
</dbReference>
<evidence type="ECO:0000313" key="5">
    <source>
        <dbReference type="EMBL" id="MBC5735552.1"/>
    </source>
</evidence>
<dbReference type="InterPro" id="IPR013611">
    <property type="entry name" value="Transp-assoc_OB_typ2"/>
</dbReference>
<comment type="caution">
    <text evidence="5">The sequence shown here is derived from an EMBL/GenBank/DDBJ whole genome shotgun (WGS) entry which is preliminary data.</text>
</comment>
<keyword evidence="6" id="KW-1185">Reference proteome</keyword>
<dbReference type="RefSeq" id="WP_155145299.1">
    <property type="nucleotide sequence ID" value="NZ_JACOPQ010000001.1"/>
</dbReference>
<name>A0A8J6JHT8_9FIRM</name>
<evidence type="ECO:0000259" key="4">
    <source>
        <dbReference type="PROSITE" id="PS50893"/>
    </source>
</evidence>
<dbReference type="GO" id="GO:0005524">
    <property type="term" value="F:ATP binding"/>
    <property type="evidence" value="ECO:0007669"/>
    <property type="project" value="UniProtKB-KW"/>
</dbReference>
<dbReference type="PANTHER" id="PTHR43875">
    <property type="entry name" value="MALTODEXTRIN IMPORT ATP-BINDING PROTEIN MSMX"/>
    <property type="match status" value="1"/>
</dbReference>
<dbReference type="PROSITE" id="PS00211">
    <property type="entry name" value="ABC_TRANSPORTER_1"/>
    <property type="match status" value="1"/>
</dbReference>
<reference evidence="5" key="1">
    <citation type="submission" date="2020-08" db="EMBL/GenBank/DDBJ databases">
        <title>Genome public.</title>
        <authorList>
            <person name="Liu C."/>
            <person name="Sun Q."/>
        </authorList>
    </citation>
    <scope>NUCLEOTIDE SEQUENCE</scope>
    <source>
        <strain evidence="5">NSJ-52</strain>
    </source>
</reference>
<dbReference type="GO" id="GO:0016887">
    <property type="term" value="F:ATP hydrolysis activity"/>
    <property type="evidence" value="ECO:0007669"/>
    <property type="project" value="InterPro"/>
</dbReference>
<dbReference type="FunFam" id="3.40.50.300:FF:000042">
    <property type="entry name" value="Maltose/maltodextrin ABC transporter, ATP-binding protein"/>
    <property type="match status" value="1"/>
</dbReference>
<dbReference type="PANTHER" id="PTHR43875:SF1">
    <property type="entry name" value="OSMOPROTECTIVE COMPOUNDS UPTAKE ATP-BINDING PROTEIN GGTA"/>
    <property type="match status" value="1"/>
</dbReference>
<dbReference type="Gene3D" id="3.40.50.300">
    <property type="entry name" value="P-loop containing nucleotide triphosphate hydrolases"/>
    <property type="match status" value="1"/>
</dbReference>
<dbReference type="InterPro" id="IPR008995">
    <property type="entry name" value="Mo/tungstate-bd_C_term_dom"/>
</dbReference>
<dbReference type="AlphaFoldDB" id="A0A8J6JHT8"/>
<protein>
    <submittedName>
        <fullName evidence="5">ABC transporter ATP-binding protein</fullName>
    </submittedName>
</protein>
<evidence type="ECO:0000313" key="6">
    <source>
        <dbReference type="Proteomes" id="UP000607645"/>
    </source>
</evidence>
<dbReference type="InterPro" id="IPR027417">
    <property type="entry name" value="P-loop_NTPase"/>
</dbReference>
<dbReference type="GO" id="GO:0008643">
    <property type="term" value="P:carbohydrate transport"/>
    <property type="evidence" value="ECO:0007669"/>
    <property type="project" value="InterPro"/>
</dbReference>
<dbReference type="Pfam" id="PF00005">
    <property type="entry name" value="ABC_tran"/>
    <property type="match status" value="1"/>
</dbReference>
<dbReference type="CDD" id="cd03301">
    <property type="entry name" value="ABC_MalK_N"/>
    <property type="match status" value="1"/>
</dbReference>
<dbReference type="InterPro" id="IPR015855">
    <property type="entry name" value="ABC_transpr_MalK-like"/>
</dbReference>
<sequence>MAVSETSVGLTIEKVNKWYSADSHAVRDMDLTVENGEFMIFVGPSGCGKSTLLRMIAGLETVNGGTIRMGERVINKVPPKERDIAMVFQNYALYPTMNVYNNMAFPLKMRRWKKEDIHRRVTEVAANLGLTEYLKRRPGALSGGQRQRVALGRAMVRQPRLFLMDEPLSNLDAKLRVDMRREIVDLQRRLGTTTIYVTHDQTEAMTMGTRIAVMKDGVLQQVDAPRTVYEKPANLFVAKFIGSPPMNTWEGEHRGRRCIVGIRPEYITPADASDPGALRARVSGVENTGRESMVYLEAEGLPGLVMAADAAFRCGPGEAVGIRMDQEKFLFFDRETELRID</sequence>
<dbReference type="InterPro" id="IPR003593">
    <property type="entry name" value="AAA+_ATPase"/>
</dbReference>
<dbReference type="PROSITE" id="PS50893">
    <property type="entry name" value="ABC_TRANSPORTER_2"/>
    <property type="match status" value="1"/>
</dbReference>
<feature type="domain" description="ABC transporter" evidence="4">
    <location>
        <begin position="10"/>
        <end position="241"/>
    </location>
</feature>
<dbReference type="Pfam" id="PF08402">
    <property type="entry name" value="TOBE_2"/>
    <property type="match status" value="1"/>
</dbReference>
<dbReference type="Proteomes" id="UP000607645">
    <property type="component" value="Unassembled WGS sequence"/>
</dbReference>
<proteinExistence type="predicted"/>
<keyword evidence="3 5" id="KW-0067">ATP-binding</keyword>
<dbReference type="GO" id="GO:0140359">
    <property type="term" value="F:ABC-type transporter activity"/>
    <property type="evidence" value="ECO:0007669"/>
    <property type="project" value="InterPro"/>
</dbReference>
<accession>A0A8J6JHT8</accession>
<gene>
    <name evidence="5" type="ORF">H8S62_00835</name>
</gene>
<dbReference type="InterPro" id="IPR003439">
    <property type="entry name" value="ABC_transporter-like_ATP-bd"/>
</dbReference>
<evidence type="ECO:0000256" key="1">
    <source>
        <dbReference type="ARBA" id="ARBA00022448"/>
    </source>
</evidence>
<dbReference type="SMART" id="SM00382">
    <property type="entry name" value="AAA"/>
    <property type="match status" value="1"/>
</dbReference>
<dbReference type="Gene3D" id="2.40.50.140">
    <property type="entry name" value="Nucleic acid-binding proteins"/>
    <property type="match status" value="1"/>
</dbReference>
<dbReference type="InterPro" id="IPR012340">
    <property type="entry name" value="NA-bd_OB-fold"/>
</dbReference>
<dbReference type="Gene3D" id="2.40.50.100">
    <property type="match status" value="1"/>
</dbReference>
<keyword evidence="2" id="KW-0547">Nucleotide-binding</keyword>
<evidence type="ECO:0000256" key="2">
    <source>
        <dbReference type="ARBA" id="ARBA00022741"/>
    </source>
</evidence>
<dbReference type="EMBL" id="JACOPQ010000001">
    <property type="protein sequence ID" value="MBC5735552.1"/>
    <property type="molecule type" value="Genomic_DNA"/>
</dbReference>
<dbReference type="InterPro" id="IPR047641">
    <property type="entry name" value="ABC_transpr_MalK/UgpC-like"/>
</dbReference>